<keyword evidence="3" id="KW-1185">Reference proteome</keyword>
<accession>A0AAD7B5F4</accession>
<reference evidence="2" key="1">
    <citation type="submission" date="2023-03" db="EMBL/GenBank/DDBJ databases">
        <title>Massive genome expansion in bonnet fungi (Mycena s.s.) driven by repeated elements and novel gene families across ecological guilds.</title>
        <authorList>
            <consortium name="Lawrence Berkeley National Laboratory"/>
            <person name="Harder C.B."/>
            <person name="Miyauchi S."/>
            <person name="Viragh M."/>
            <person name="Kuo A."/>
            <person name="Thoen E."/>
            <person name="Andreopoulos B."/>
            <person name="Lu D."/>
            <person name="Skrede I."/>
            <person name="Drula E."/>
            <person name="Henrissat B."/>
            <person name="Morin E."/>
            <person name="Kohler A."/>
            <person name="Barry K."/>
            <person name="LaButti K."/>
            <person name="Morin E."/>
            <person name="Salamov A."/>
            <person name="Lipzen A."/>
            <person name="Mereny Z."/>
            <person name="Hegedus B."/>
            <person name="Baldrian P."/>
            <person name="Stursova M."/>
            <person name="Weitz H."/>
            <person name="Taylor A."/>
            <person name="Grigoriev I.V."/>
            <person name="Nagy L.G."/>
            <person name="Martin F."/>
            <person name="Kauserud H."/>
        </authorList>
    </citation>
    <scope>NUCLEOTIDE SEQUENCE</scope>
    <source>
        <strain evidence="2">9284</strain>
    </source>
</reference>
<organism evidence="2 3">
    <name type="scientific">Roridomyces roridus</name>
    <dbReference type="NCBI Taxonomy" id="1738132"/>
    <lineage>
        <taxon>Eukaryota</taxon>
        <taxon>Fungi</taxon>
        <taxon>Dikarya</taxon>
        <taxon>Basidiomycota</taxon>
        <taxon>Agaricomycotina</taxon>
        <taxon>Agaricomycetes</taxon>
        <taxon>Agaricomycetidae</taxon>
        <taxon>Agaricales</taxon>
        <taxon>Marasmiineae</taxon>
        <taxon>Mycenaceae</taxon>
        <taxon>Roridomyces</taxon>
    </lineage>
</organism>
<comment type="caution">
    <text evidence="2">The sequence shown here is derived from an EMBL/GenBank/DDBJ whole genome shotgun (WGS) entry which is preliminary data.</text>
</comment>
<name>A0AAD7B5F4_9AGAR</name>
<evidence type="ECO:0000256" key="1">
    <source>
        <dbReference type="SAM" id="MobiDB-lite"/>
    </source>
</evidence>
<dbReference type="AlphaFoldDB" id="A0AAD7B5F4"/>
<feature type="compositionally biased region" description="Basic residues" evidence="1">
    <location>
        <begin position="86"/>
        <end position="97"/>
    </location>
</feature>
<feature type="compositionally biased region" description="Polar residues" evidence="1">
    <location>
        <begin position="63"/>
        <end position="85"/>
    </location>
</feature>
<evidence type="ECO:0000313" key="3">
    <source>
        <dbReference type="Proteomes" id="UP001221142"/>
    </source>
</evidence>
<proteinExistence type="predicted"/>
<feature type="region of interest" description="Disordered" evidence="1">
    <location>
        <begin position="333"/>
        <end position="355"/>
    </location>
</feature>
<feature type="compositionally biased region" description="Polar residues" evidence="1">
    <location>
        <begin position="42"/>
        <end position="55"/>
    </location>
</feature>
<feature type="compositionally biased region" description="Polar residues" evidence="1">
    <location>
        <begin position="1"/>
        <end position="21"/>
    </location>
</feature>
<dbReference type="Proteomes" id="UP001221142">
    <property type="component" value="Unassembled WGS sequence"/>
</dbReference>
<dbReference type="EMBL" id="JARKIF010000033">
    <property type="protein sequence ID" value="KAJ7611169.1"/>
    <property type="molecule type" value="Genomic_DNA"/>
</dbReference>
<feature type="compositionally biased region" description="Low complexity" evidence="1">
    <location>
        <begin position="22"/>
        <end position="31"/>
    </location>
</feature>
<sequence length="355" mass="37810">MAFVTNTLGSVGKGVQNTLAPQQKQQAQEQESTAPVPPPTDGSESTPAEESQKPTSGGGLLSGISNAGTSVSNAAQTGLTSSLKTGTHRNHRNRRTSRWTAPSSLPMQPLSPKSGLDFGVGVVGGTADLAGTALGGIVNTAAETSGKVLEPVGSGLKAIEGFGELGAVQGMQKINGLLVSAVQQVGSWTMQGLMVLGLDEKTSKYAAYALHAVFSYPTGTAWVPTDTNLPITITNMSRTRWGRDWGQFSRMDWVEDVDINQFFASSDDTSWQEKFTKGRQYFGVLLLIFEWGTTWPFIMPDLPVEQIPFKDEIGSVVRTLILPTIFANLQRAREGRVDAGSEPPAKEAPKGPEDA</sequence>
<protein>
    <submittedName>
        <fullName evidence="2">Uncharacterized protein</fullName>
    </submittedName>
</protein>
<gene>
    <name evidence="2" type="ORF">FB45DRAFT_1037506</name>
</gene>
<evidence type="ECO:0000313" key="2">
    <source>
        <dbReference type="EMBL" id="KAJ7611169.1"/>
    </source>
</evidence>
<feature type="region of interest" description="Disordered" evidence="1">
    <location>
        <begin position="1"/>
        <end position="110"/>
    </location>
</feature>